<sequence length="279" mass="29349">MRRRTFLGGSVVTGTALAWGTAGSANASAAPGPEAGVHERVVRDARMEWHGLPTGWQDAPFLGNGSLTAQVHFGGRAGALSFAFGAAGEPLETPSGRLDLVLAGTPTTAVWEVDPWTAELTGTVTTTRGTVALSVLVPRGHDVLLARLHTTGGEEAAAFTTETGLPKGPWRERRSGTARLLVASPRAGDVAAVRDADYAEMVGRHLRWWQEFYTRSLVSVPDKTAQRFYWIQLYKAAALTRAPHALLTGSNHLDPGRDAVSAPGSRGPAVAIPGTGSKG</sequence>
<proteinExistence type="predicted"/>
<reference evidence="3 4" key="2">
    <citation type="submission" date="2019-08" db="EMBL/GenBank/DDBJ databases">
        <title>Amycolatopsis acidicola sp. nov., isolated from peat swamp forest soil.</title>
        <authorList>
            <person name="Srisuk N."/>
        </authorList>
    </citation>
    <scope>NUCLEOTIDE SEQUENCE [LARGE SCALE GENOMIC DNA]</scope>
    <source>
        <strain evidence="3 4">TBRC 6029</strain>
    </source>
</reference>
<evidence type="ECO:0000313" key="3">
    <source>
        <dbReference type="EMBL" id="TVT48879.1"/>
    </source>
</evidence>
<feature type="chain" id="PRO_5039531375" description="Tat pathway signal sequence domain protein" evidence="2">
    <location>
        <begin position="30"/>
        <end position="279"/>
    </location>
</feature>
<evidence type="ECO:0000256" key="1">
    <source>
        <dbReference type="SAM" id="MobiDB-lite"/>
    </source>
</evidence>
<keyword evidence="2" id="KW-0732">Signal</keyword>
<dbReference type="Proteomes" id="UP000320011">
    <property type="component" value="Unassembled WGS sequence"/>
</dbReference>
<dbReference type="EMBL" id="VJWX01000160">
    <property type="protein sequence ID" value="TVT48879.1"/>
    <property type="molecule type" value="Genomic_DNA"/>
</dbReference>
<name>A0A558CJC7_9PSEU</name>
<accession>A0A558CJC7</accession>
<dbReference type="PROSITE" id="PS51318">
    <property type="entry name" value="TAT"/>
    <property type="match status" value="1"/>
</dbReference>
<feature type="region of interest" description="Disordered" evidence="1">
    <location>
        <begin position="250"/>
        <end position="279"/>
    </location>
</feature>
<evidence type="ECO:0000313" key="4">
    <source>
        <dbReference type="Proteomes" id="UP000320011"/>
    </source>
</evidence>
<comment type="caution">
    <text evidence="3">The sequence shown here is derived from an EMBL/GenBank/DDBJ whole genome shotgun (WGS) entry which is preliminary data.</text>
</comment>
<protein>
    <recommendedName>
        <fullName evidence="5">Tat pathway signal sequence domain protein</fullName>
    </recommendedName>
</protein>
<dbReference type="InterPro" id="IPR006311">
    <property type="entry name" value="TAT_signal"/>
</dbReference>
<reference evidence="3 4" key="1">
    <citation type="submission" date="2019-07" db="EMBL/GenBank/DDBJ databases">
        <authorList>
            <person name="Duangmal K."/>
            <person name="Teo W.F.A."/>
        </authorList>
    </citation>
    <scope>NUCLEOTIDE SEQUENCE [LARGE SCALE GENOMIC DNA]</scope>
    <source>
        <strain evidence="3 4">TBRC 6029</strain>
    </source>
</reference>
<evidence type="ECO:0008006" key="5">
    <source>
        <dbReference type="Google" id="ProtNLM"/>
    </source>
</evidence>
<gene>
    <name evidence="3" type="ORF">FNH05_17305</name>
</gene>
<organism evidence="3 4">
    <name type="scientific">Amycolatopsis rhizosphaerae</name>
    <dbReference type="NCBI Taxonomy" id="2053003"/>
    <lineage>
        <taxon>Bacteria</taxon>
        <taxon>Bacillati</taxon>
        <taxon>Actinomycetota</taxon>
        <taxon>Actinomycetes</taxon>
        <taxon>Pseudonocardiales</taxon>
        <taxon>Pseudonocardiaceae</taxon>
        <taxon>Amycolatopsis</taxon>
    </lineage>
</organism>
<feature type="signal peptide" evidence="2">
    <location>
        <begin position="1"/>
        <end position="29"/>
    </location>
</feature>
<keyword evidence="4" id="KW-1185">Reference proteome</keyword>
<feature type="non-terminal residue" evidence="3">
    <location>
        <position position="279"/>
    </location>
</feature>
<evidence type="ECO:0000256" key="2">
    <source>
        <dbReference type="SAM" id="SignalP"/>
    </source>
</evidence>
<dbReference type="AlphaFoldDB" id="A0A558CJC7"/>